<accession>A0A1M2VQ72</accession>
<feature type="signal peptide" evidence="2">
    <location>
        <begin position="1"/>
        <end position="24"/>
    </location>
</feature>
<dbReference type="InterPro" id="IPR029033">
    <property type="entry name" value="His_PPase_superfam"/>
</dbReference>
<evidence type="ECO:0000313" key="4">
    <source>
        <dbReference type="Proteomes" id="UP000184267"/>
    </source>
</evidence>
<organism evidence="3 4">
    <name type="scientific">Trametes pubescens</name>
    <name type="common">White-rot fungus</name>
    <dbReference type="NCBI Taxonomy" id="154538"/>
    <lineage>
        <taxon>Eukaryota</taxon>
        <taxon>Fungi</taxon>
        <taxon>Dikarya</taxon>
        <taxon>Basidiomycota</taxon>
        <taxon>Agaricomycotina</taxon>
        <taxon>Agaricomycetes</taxon>
        <taxon>Polyporales</taxon>
        <taxon>Polyporaceae</taxon>
        <taxon>Trametes</taxon>
    </lineage>
</organism>
<dbReference type="Pfam" id="PF00328">
    <property type="entry name" value="His_Phos_2"/>
    <property type="match status" value="1"/>
</dbReference>
<dbReference type="PANTHER" id="PTHR11567:SF195">
    <property type="entry name" value="ACID PHOSPHATASE, PUTATIVE (AFU_ORTHOLOGUE AFUA_3G14570)-RELATED"/>
    <property type="match status" value="1"/>
</dbReference>
<feature type="chain" id="PRO_5013313266" evidence="2">
    <location>
        <begin position="25"/>
        <end position="444"/>
    </location>
</feature>
<dbReference type="SUPFAM" id="SSF53254">
    <property type="entry name" value="Phosphoglycerate mutase-like"/>
    <property type="match status" value="1"/>
</dbReference>
<name>A0A1M2VQ72_TRAPU</name>
<dbReference type="Gene3D" id="3.40.50.1240">
    <property type="entry name" value="Phosphoglycerate mutase-like"/>
    <property type="match status" value="1"/>
</dbReference>
<comment type="caution">
    <text evidence="3">The sequence shown here is derived from an EMBL/GenBank/DDBJ whole genome shotgun (WGS) entry which is preliminary data.</text>
</comment>
<comment type="similarity">
    <text evidence="1">Belongs to the histidine acid phosphatase family.</text>
</comment>
<evidence type="ECO:0000256" key="1">
    <source>
        <dbReference type="ARBA" id="ARBA00005375"/>
    </source>
</evidence>
<dbReference type="CDD" id="cd07061">
    <property type="entry name" value="HP_HAP_like"/>
    <property type="match status" value="1"/>
</dbReference>
<dbReference type="PANTHER" id="PTHR11567">
    <property type="entry name" value="ACID PHOSPHATASE-RELATED"/>
    <property type="match status" value="1"/>
</dbReference>
<dbReference type="InterPro" id="IPR050645">
    <property type="entry name" value="Histidine_acid_phosphatase"/>
</dbReference>
<evidence type="ECO:0000313" key="3">
    <source>
        <dbReference type="EMBL" id="OJT09747.1"/>
    </source>
</evidence>
<dbReference type="AlphaFoldDB" id="A0A1M2VQ72"/>
<sequence>MAITFWQWAAHLPLLCSLVGLASGDNGKLASAHGVYNSSVTPDTLPWNTYNYCNAPHVNAKHYSRPPNAPHARLVYLNTVIRHHKRTPDNLYPSENELNSAPWECADFLEFSYGGGGAHIFHKTDSPPWHPFLSQIWNGTCDEGQLTKGGLEDAIRHGQDFWSVYHHELGFLTSVNEQDIFIRTSTETRTFQVAGGVLVGMDPSMATKTFPVTTQPSPIDSIPPRYPCPRADAIRSAFQAVPAWTDHLATNTALKTRLDATLGTAGLDAWASWYDHFFDTFSSRTCNGHPLPCNSSGACVSDADAATVFAIGDFEYNYIWNAAENATAYSQLDFGVFMLELAQNFKLFRSGGEPHKLRFYVGHDGTMIRLAALLGIGKLGPLRWPALGSEIVMEVWADESQAHFVRVMHEGTPVHALSWTPLDAFIEALEHQIPSDLFAECTSN</sequence>
<dbReference type="Proteomes" id="UP000184267">
    <property type="component" value="Unassembled WGS sequence"/>
</dbReference>
<gene>
    <name evidence="3" type="ORF">TRAPUB_13778</name>
</gene>
<dbReference type="OMA" id="YIWNAAE"/>
<reference evidence="3 4" key="1">
    <citation type="submission" date="2016-10" db="EMBL/GenBank/DDBJ databases">
        <title>Genome sequence of the basidiomycete white-rot fungus Trametes pubescens.</title>
        <authorList>
            <person name="Makela M.R."/>
            <person name="Granchi Z."/>
            <person name="Peng M."/>
            <person name="De Vries R.P."/>
            <person name="Grigoriev I."/>
            <person name="Riley R."/>
            <person name="Hilden K."/>
        </authorList>
    </citation>
    <scope>NUCLEOTIDE SEQUENCE [LARGE SCALE GENOMIC DNA]</scope>
    <source>
        <strain evidence="3 4">FBCC735</strain>
    </source>
</reference>
<dbReference type="GO" id="GO:0016791">
    <property type="term" value="F:phosphatase activity"/>
    <property type="evidence" value="ECO:0007669"/>
    <property type="project" value="TreeGrafter"/>
</dbReference>
<dbReference type="EMBL" id="MNAD01000881">
    <property type="protein sequence ID" value="OJT09747.1"/>
    <property type="molecule type" value="Genomic_DNA"/>
</dbReference>
<keyword evidence="4" id="KW-1185">Reference proteome</keyword>
<protein>
    <submittedName>
        <fullName evidence="3">Counting factor 60</fullName>
    </submittedName>
</protein>
<dbReference type="OrthoDB" id="10262962at2759"/>
<dbReference type="InterPro" id="IPR000560">
    <property type="entry name" value="His_Pase_clade-2"/>
</dbReference>
<keyword evidence="2" id="KW-0732">Signal</keyword>
<proteinExistence type="inferred from homology"/>
<evidence type="ECO:0000256" key="2">
    <source>
        <dbReference type="SAM" id="SignalP"/>
    </source>
</evidence>